<evidence type="ECO:0000256" key="10">
    <source>
        <dbReference type="RuleBase" id="RU361207"/>
    </source>
</evidence>
<dbReference type="Gene3D" id="3.20.20.80">
    <property type="entry name" value="Glycosidases"/>
    <property type="match status" value="1"/>
</dbReference>
<evidence type="ECO:0000256" key="3">
    <source>
        <dbReference type="ARBA" id="ARBA00012560"/>
    </source>
</evidence>
<dbReference type="GO" id="GO:0004134">
    <property type="term" value="F:4-alpha-glucanotransferase activity"/>
    <property type="evidence" value="ECO:0007669"/>
    <property type="project" value="UniProtKB-EC"/>
</dbReference>
<dbReference type="Proteomes" id="UP000262583">
    <property type="component" value="Chromosome"/>
</dbReference>
<dbReference type="InterPro" id="IPR003385">
    <property type="entry name" value="Glyco_hydro_77"/>
</dbReference>
<evidence type="ECO:0000256" key="4">
    <source>
        <dbReference type="ARBA" id="ARBA00020295"/>
    </source>
</evidence>
<proteinExistence type="inferred from homology"/>
<protein>
    <recommendedName>
        <fullName evidence="4 10">4-alpha-glucanotransferase</fullName>
        <ecNumber evidence="3 10">2.4.1.25</ecNumber>
    </recommendedName>
    <alternativeName>
        <fullName evidence="8 10">Amylomaltase</fullName>
    </alternativeName>
    <alternativeName>
        <fullName evidence="9 10">Disproportionating enzyme</fullName>
    </alternativeName>
</protein>
<comment type="similarity">
    <text evidence="2 10">Belongs to the disproportionating enzyme family.</text>
</comment>
<evidence type="ECO:0000256" key="7">
    <source>
        <dbReference type="ARBA" id="ARBA00023277"/>
    </source>
</evidence>
<evidence type="ECO:0000256" key="1">
    <source>
        <dbReference type="ARBA" id="ARBA00000439"/>
    </source>
</evidence>
<keyword evidence="5 10" id="KW-0328">Glycosyltransferase</keyword>
<evidence type="ECO:0000256" key="9">
    <source>
        <dbReference type="ARBA" id="ARBA00031501"/>
    </source>
</evidence>
<evidence type="ECO:0000313" key="12">
    <source>
        <dbReference type="Proteomes" id="UP000262583"/>
    </source>
</evidence>
<reference evidence="11 12" key="1">
    <citation type="submission" date="2018-05" db="EMBL/GenBank/DDBJ databases">
        <title>A metagenomic window into the 2 km-deep terrestrial subsurface aquifer revealed taxonomically and functionally diverse microbial community comprising novel uncultured bacterial lineages.</title>
        <authorList>
            <person name="Kadnikov V.V."/>
            <person name="Mardanov A.V."/>
            <person name="Beletsky A.V."/>
            <person name="Banks D."/>
            <person name="Pimenov N.V."/>
            <person name="Frank Y.A."/>
            <person name="Karnachuk O.V."/>
            <person name="Ravin N.V."/>
        </authorList>
    </citation>
    <scope>NUCLEOTIDE SEQUENCE [LARGE SCALE GENOMIC DNA]</scope>
    <source>
        <strain evidence="11">BY</strain>
    </source>
</reference>
<name>A0A2Z4Y1F7_SUMC1</name>
<dbReference type="SUPFAM" id="SSF51445">
    <property type="entry name" value="(Trans)glycosidases"/>
    <property type="match status" value="1"/>
</dbReference>
<organism evidence="11 12">
    <name type="scientific">Sumerlaea chitinivorans</name>
    <dbReference type="NCBI Taxonomy" id="2250252"/>
    <lineage>
        <taxon>Bacteria</taxon>
        <taxon>Candidatus Sumerlaeota</taxon>
        <taxon>Candidatus Sumerlaeia</taxon>
        <taxon>Candidatus Sumerlaeales</taxon>
        <taxon>Candidatus Sumerlaeaceae</taxon>
        <taxon>Candidatus Sumerlaea</taxon>
    </lineage>
</organism>
<dbReference type="PANTHER" id="PTHR32438:SF5">
    <property type="entry name" value="4-ALPHA-GLUCANOTRANSFERASE DPE1, CHLOROPLASTIC_AMYLOPLASTIC"/>
    <property type="match status" value="1"/>
</dbReference>
<dbReference type="EC" id="2.4.1.25" evidence="3 10"/>
<evidence type="ECO:0000256" key="6">
    <source>
        <dbReference type="ARBA" id="ARBA00022679"/>
    </source>
</evidence>
<dbReference type="PANTHER" id="PTHR32438">
    <property type="entry name" value="4-ALPHA-GLUCANOTRANSFERASE DPE1, CHLOROPLASTIC/AMYLOPLASTIC"/>
    <property type="match status" value="1"/>
</dbReference>
<dbReference type="NCBIfam" id="TIGR00217">
    <property type="entry name" value="malQ"/>
    <property type="match status" value="1"/>
</dbReference>
<dbReference type="InterPro" id="IPR017853">
    <property type="entry name" value="GH"/>
</dbReference>
<comment type="catalytic activity">
    <reaction evidence="1 10">
        <text>Transfers a segment of a (1-&gt;4)-alpha-D-glucan to a new position in an acceptor, which may be glucose or a (1-&gt;4)-alpha-D-glucan.</text>
        <dbReference type="EC" id="2.4.1.25"/>
    </reaction>
</comment>
<gene>
    <name evidence="11" type="ORF">BRCON_0250</name>
</gene>
<accession>A0A2Z4Y1F7</accession>
<dbReference type="KEGG" id="schv:BRCON_0250"/>
<dbReference type="AlphaFoldDB" id="A0A2Z4Y1F7"/>
<keyword evidence="6 10" id="KW-0808">Transferase</keyword>
<sequence length="524" mass="59894">MPLNKRLAGILLHPTSLPGRYGIGDLGPEAYRFLEWVEAAGLAYWQVLPLGPTSFGDSPYQCFSAFAGNPLLISPEELVKDGLLLPDEITPPPFPVGRVDYGWVIQWKRGLLEKAYERFQTGATEELSARFDAFCHREDVSKWLDDYALFMACKDAHAGQPWNTWEPELRAFRAAAVRRARKELEHAIGYHRFAQFLFFLQWERLRADAHRRGIEIIGDAPIYVAYDSADVWAHQDLFLLDEQGNPTHVAGVPPDYFSVTGQLWGNPLYNWKRLEKQGFGWWIDRMRSTLALVDIVRLDHFRGFMGYWSVPFGSPTAEHGEWVRGPGRKFFERLRAELGTLPIIAEDLGEITTDVTEVRKEFGLPGMRVMQFAWSVASTNPYIPDPNNPFMLHHHEPNAVVYTGTHDNDTSLGWWRHTSTPQERTCMQLYLATDGNAANWDLIRASFMSVANTAIVPAQDFLGLDSDARMNFPGRPEGNWTWRLVEGQLTPELAHRIRCMLLLYERCANPPDFVRSAEPKRPLY</sequence>
<dbReference type="NCBIfam" id="NF011080">
    <property type="entry name" value="PRK14508.1-3"/>
    <property type="match status" value="1"/>
</dbReference>
<evidence type="ECO:0000256" key="5">
    <source>
        <dbReference type="ARBA" id="ARBA00022676"/>
    </source>
</evidence>
<evidence type="ECO:0000256" key="8">
    <source>
        <dbReference type="ARBA" id="ARBA00031423"/>
    </source>
</evidence>
<dbReference type="Pfam" id="PF02446">
    <property type="entry name" value="Glyco_hydro_77"/>
    <property type="match status" value="1"/>
</dbReference>
<evidence type="ECO:0000313" key="11">
    <source>
        <dbReference type="EMBL" id="AXA35027.1"/>
    </source>
</evidence>
<dbReference type="GO" id="GO:0005975">
    <property type="term" value="P:carbohydrate metabolic process"/>
    <property type="evidence" value="ECO:0007669"/>
    <property type="project" value="InterPro"/>
</dbReference>
<dbReference type="EMBL" id="CP030759">
    <property type="protein sequence ID" value="AXA35027.1"/>
    <property type="molecule type" value="Genomic_DNA"/>
</dbReference>
<evidence type="ECO:0000256" key="2">
    <source>
        <dbReference type="ARBA" id="ARBA00005684"/>
    </source>
</evidence>
<keyword evidence="7 10" id="KW-0119">Carbohydrate metabolism</keyword>